<proteinExistence type="predicted"/>
<keyword evidence="2" id="KW-1185">Reference proteome</keyword>
<dbReference type="EMBL" id="QNVT01000006">
    <property type="protein sequence ID" value="REC62844.1"/>
    <property type="molecule type" value="Genomic_DNA"/>
</dbReference>
<comment type="caution">
    <text evidence="1">The sequence shown here is derived from an EMBL/GenBank/DDBJ whole genome shotgun (WGS) entry which is preliminary data.</text>
</comment>
<sequence length="221" mass="25703">MHQLEVTGNHQVEIHYDGTTVCFIINKEIHSIVVAGPYQTAQNYFHINCTSNNNHFNELDDVRYELEHNSLAKIEAFLKRFESGNYSVFPFTRQVNFVQPQENNVSRLHFSMESNSMVISTQPLNSMNRNKINEYKEKINKGESPIVFLYSKTYSGLELEEVFFIVSGNEVLKAYQELGMNPKLIALVNSTDYEYDPSNQEVLNIISSHKEIRDTSYLYFY</sequence>
<evidence type="ECO:0000313" key="2">
    <source>
        <dbReference type="Proteomes" id="UP000256686"/>
    </source>
</evidence>
<gene>
    <name evidence="1" type="ORF">DRF65_08460</name>
</gene>
<protein>
    <submittedName>
        <fullName evidence="1">Uncharacterized protein</fullName>
    </submittedName>
</protein>
<dbReference type="Proteomes" id="UP000256686">
    <property type="component" value="Unassembled WGS sequence"/>
</dbReference>
<organism evidence="1 2">
    <name type="scientific">Chryseobacterium pennae</name>
    <dbReference type="NCBI Taxonomy" id="2258962"/>
    <lineage>
        <taxon>Bacteria</taxon>
        <taxon>Pseudomonadati</taxon>
        <taxon>Bacteroidota</taxon>
        <taxon>Flavobacteriia</taxon>
        <taxon>Flavobacteriales</taxon>
        <taxon>Weeksellaceae</taxon>
        <taxon>Chryseobacterium group</taxon>
        <taxon>Chryseobacterium</taxon>
    </lineage>
</organism>
<dbReference type="RefSeq" id="WP_115970332.1">
    <property type="nucleotide sequence ID" value="NZ_QNVT01000006.1"/>
</dbReference>
<evidence type="ECO:0000313" key="1">
    <source>
        <dbReference type="EMBL" id="REC62844.1"/>
    </source>
</evidence>
<accession>A0A3D9CAT8</accession>
<name>A0A3D9CAT8_9FLAO</name>
<reference evidence="2" key="1">
    <citation type="submission" date="2018-06" db="EMBL/GenBank/DDBJ databases">
        <authorList>
            <person name="Lum Nde A."/>
            <person name="Hugo C."/>
        </authorList>
    </citation>
    <scope>NUCLEOTIDE SEQUENCE [LARGE SCALE GENOMIC DNA]</scope>
    <source>
        <strain evidence="2">1_F178</strain>
    </source>
</reference>
<dbReference type="AlphaFoldDB" id="A0A3D9CAT8"/>